<organism evidence="2 3">
    <name type="scientific">Banduia mediterranea</name>
    <dbReference type="NCBI Taxonomy" id="3075609"/>
    <lineage>
        <taxon>Bacteria</taxon>
        <taxon>Pseudomonadati</taxon>
        <taxon>Pseudomonadota</taxon>
        <taxon>Gammaproteobacteria</taxon>
        <taxon>Nevskiales</taxon>
        <taxon>Algiphilaceae</taxon>
        <taxon>Banduia</taxon>
    </lineage>
</organism>
<evidence type="ECO:0000313" key="3">
    <source>
        <dbReference type="Proteomes" id="UP001254608"/>
    </source>
</evidence>
<reference evidence="2 3" key="1">
    <citation type="submission" date="2023-09" db="EMBL/GenBank/DDBJ databases">
        <authorList>
            <person name="Rey-Velasco X."/>
        </authorList>
    </citation>
    <scope>NUCLEOTIDE SEQUENCE [LARGE SCALE GENOMIC DNA]</scope>
    <source>
        <strain evidence="2 3">W345</strain>
    </source>
</reference>
<keyword evidence="3" id="KW-1185">Reference proteome</keyword>
<gene>
    <name evidence="2" type="ORF">RM530_02955</name>
</gene>
<dbReference type="EMBL" id="JAVRIC010000003">
    <property type="protein sequence ID" value="MDT0496327.1"/>
    <property type="molecule type" value="Genomic_DNA"/>
</dbReference>
<dbReference type="RefSeq" id="WP_311363720.1">
    <property type="nucleotide sequence ID" value="NZ_JAVRIC010000003.1"/>
</dbReference>
<comment type="caution">
    <text evidence="2">The sequence shown here is derived from an EMBL/GenBank/DDBJ whole genome shotgun (WGS) entry which is preliminary data.</text>
</comment>
<sequence>MKHRARGFALFTALILLGVLALVGVLALRVSGLELDMSTNQVLHIESFESSDSPRLLTVPALEAHIFSRGWPRTVDPDSEITDGEFDYDPLISWIKAGWYTVEPDKGGRPRQWYLGNEECGGAASCILKQDALQTDARYERSVTLSGQDSSNPIRVHSDMAVFKVRTDLAPGAGAAMVAGYEGTGKAAAASGGNIFFLISSRGLDSTPTAGKSEAATRTSAMYRHVIRN</sequence>
<dbReference type="Pfam" id="PF14341">
    <property type="entry name" value="PilX_N"/>
    <property type="match status" value="1"/>
</dbReference>
<feature type="domain" description="Type 4 fimbrial biogenesis protein PilX N-terminal" evidence="1">
    <location>
        <begin position="6"/>
        <end position="49"/>
    </location>
</feature>
<evidence type="ECO:0000259" key="1">
    <source>
        <dbReference type="Pfam" id="PF14341"/>
    </source>
</evidence>
<dbReference type="Proteomes" id="UP001254608">
    <property type="component" value="Unassembled WGS sequence"/>
</dbReference>
<evidence type="ECO:0000313" key="2">
    <source>
        <dbReference type="EMBL" id="MDT0496327.1"/>
    </source>
</evidence>
<proteinExistence type="predicted"/>
<accession>A0ABU2WEN9</accession>
<name>A0ABU2WEN9_9GAMM</name>
<protein>
    <recommendedName>
        <fullName evidence="1">Type 4 fimbrial biogenesis protein PilX N-terminal domain-containing protein</fullName>
    </recommendedName>
</protein>
<dbReference type="InterPro" id="IPR025746">
    <property type="entry name" value="PilX_N_dom"/>
</dbReference>